<keyword evidence="3" id="KW-1185">Reference proteome</keyword>
<dbReference type="AlphaFoldDB" id="A0A137P428"/>
<organism evidence="2 3">
    <name type="scientific">Conidiobolus coronatus (strain ATCC 28846 / CBS 209.66 / NRRL 28638)</name>
    <name type="common">Delacroixia coronata</name>
    <dbReference type="NCBI Taxonomy" id="796925"/>
    <lineage>
        <taxon>Eukaryota</taxon>
        <taxon>Fungi</taxon>
        <taxon>Fungi incertae sedis</taxon>
        <taxon>Zoopagomycota</taxon>
        <taxon>Entomophthoromycotina</taxon>
        <taxon>Entomophthoromycetes</taxon>
        <taxon>Entomophthorales</taxon>
        <taxon>Ancylistaceae</taxon>
        <taxon>Conidiobolus</taxon>
    </lineage>
</organism>
<gene>
    <name evidence="2" type="ORF">CONCODRAFT_79160</name>
</gene>
<protein>
    <recommendedName>
        <fullName evidence="1">Integrator complex subunit 7 N-terminal domain-containing protein</fullName>
    </recommendedName>
</protein>
<reference evidence="2 3" key="1">
    <citation type="journal article" date="2015" name="Genome Biol. Evol.">
        <title>Phylogenomic analyses indicate that early fungi evolved digesting cell walls of algal ancestors of land plants.</title>
        <authorList>
            <person name="Chang Y."/>
            <person name="Wang S."/>
            <person name="Sekimoto S."/>
            <person name="Aerts A.L."/>
            <person name="Choi C."/>
            <person name="Clum A."/>
            <person name="LaButti K.M."/>
            <person name="Lindquist E.A."/>
            <person name="Yee Ngan C."/>
            <person name="Ohm R.A."/>
            <person name="Salamov A.A."/>
            <person name="Grigoriev I.V."/>
            <person name="Spatafora J.W."/>
            <person name="Berbee M.L."/>
        </authorList>
    </citation>
    <scope>NUCLEOTIDE SEQUENCE [LARGE SCALE GENOMIC DNA]</scope>
    <source>
        <strain evidence="2 3">NRRL 28638</strain>
    </source>
</reference>
<dbReference type="SUPFAM" id="SSF48371">
    <property type="entry name" value="ARM repeat"/>
    <property type="match status" value="1"/>
</dbReference>
<dbReference type="InterPro" id="IPR016024">
    <property type="entry name" value="ARM-type_fold"/>
</dbReference>
<dbReference type="EMBL" id="KQ964524">
    <property type="protein sequence ID" value="KXN69765.1"/>
    <property type="molecule type" value="Genomic_DNA"/>
</dbReference>
<dbReference type="Pfam" id="PF24436">
    <property type="entry name" value="INTS7_N"/>
    <property type="match status" value="1"/>
</dbReference>
<feature type="domain" description="Integrator complex subunit 7 N-terminal" evidence="1">
    <location>
        <begin position="28"/>
        <end position="526"/>
    </location>
</feature>
<dbReference type="InterPro" id="IPR056516">
    <property type="entry name" value="INTS7_N"/>
</dbReference>
<evidence type="ECO:0000313" key="3">
    <source>
        <dbReference type="Proteomes" id="UP000070444"/>
    </source>
</evidence>
<sequence length="990" mass="115381">MDQFSATTTHYLNTLGPKSTINFSTSTEVEMKLTSPNYDYQTHAIIWVPHYLNQHPDPVTINEWTLKLTRQFSTSTSPIKLLIIEALAKIKPLLIKVFNVDQVFQNLASLLNTSKEISIEDKVLTLRSLNSIHSIIKDNLKYHQLIINLINIGNLHDLDEELVWTCLECIESISIDSSLGREMFLDLMLELSALNTNYQVTAINILRHFGSSMNYEQVYKHCISLFDQIDPEDAQMNTNTLKFAIVSTLTRLTQVRPRLMEDYSVFLKSELKKVNHSSYLRILYDNLIELLKDPKIKSHFRNDAINNEWCLIIQETGERCDTPLNETKYLMAMKYLLMLRSDRIEGLEWGTNEMQSYRIHHLPISLYAKLFKTDTTPTFSRTLISNQLLTRLLIMHVDSNSIDQALPYLKLNQSNLFNYIQPKISKDKLILVLRSLKFQIQFILKFINNDSNEELIEIIVNTLVDLLVKFSYQKEVENSKLLDRWTDSLIPQLLEIPNLIQNLQTKLSDKAITNIRLIRLGLLTFSTSEIAEQSPTRSDKVTLPKVPLLDKLLSITIPNSIHIPILMDCFKLHFKRGHYSISLKIITIIKQYQPTISNQLQRLCLNYSQLTEFEAKYYQKNYQNNYLANINFNELEGLMNQLKQFGFELMGWVIELRIVYLKALEGLFALNTKLNLNSFQVKKVYQQIKYLMGLVEYWSYLEDSYNFWFNLSQLKWVYDYLRNIKGFISDSINQLSLIEYAKYYKLSVIVNDLEQFNKSMGIEDIKMETDFKPLNDSELEELTSNFQSTLKSFYEATSSYPPIFFTYFNNSTTLSIELPPFTTYNPNNLYTIEYARDHRLILRFNGKLKFNSLLTTHQKQLIKSGNLFVKINIFELRKFINFNATSLQDQFQFYKLGCETPKDQCYLSPIKLSSLTNLGGSFDCDILIPSPITSDDSNNTERIKLRLNKFENTLFWNLGFRFSIILKNSGGEEDLGLGQSVLSLIRFRLK</sequence>
<name>A0A137P428_CONC2</name>
<evidence type="ECO:0000313" key="2">
    <source>
        <dbReference type="EMBL" id="KXN69765.1"/>
    </source>
</evidence>
<proteinExistence type="predicted"/>
<evidence type="ECO:0000259" key="1">
    <source>
        <dbReference type="Pfam" id="PF24436"/>
    </source>
</evidence>
<dbReference type="Proteomes" id="UP000070444">
    <property type="component" value="Unassembled WGS sequence"/>
</dbReference>
<accession>A0A137P428</accession>
<dbReference type="STRING" id="796925.A0A137P428"/>